<reference evidence="5 6" key="2">
    <citation type="submission" date="2015-01" db="EMBL/GenBank/DDBJ databases">
        <authorList>
            <consortium name="NBRP consortium"/>
            <person name="Sawabe T."/>
            <person name="Meirelles P."/>
            <person name="Feng G."/>
            <person name="Sayaka M."/>
            <person name="Hattori M."/>
            <person name="Ohkuma M."/>
        </authorList>
    </citation>
    <scope>NUCLEOTIDE SEQUENCE [LARGE SCALE GENOMIC DNA]</scope>
    <source>
        <strain evidence="5 6">JCM19232</strain>
    </source>
</reference>
<dbReference type="Gene3D" id="1.10.10.60">
    <property type="entry name" value="Homeodomain-like"/>
    <property type="match status" value="1"/>
</dbReference>
<evidence type="ECO:0000313" key="6">
    <source>
        <dbReference type="Proteomes" id="UP000031670"/>
    </source>
</evidence>
<dbReference type="InterPro" id="IPR018060">
    <property type="entry name" value="HTH_AraC"/>
</dbReference>
<dbReference type="AlphaFoldDB" id="A0A0B8P8G8"/>
<dbReference type="GO" id="GO:0043565">
    <property type="term" value="F:sequence-specific DNA binding"/>
    <property type="evidence" value="ECO:0007669"/>
    <property type="project" value="InterPro"/>
</dbReference>
<name>A0A0B8P8G8_9VIBR</name>
<dbReference type="Pfam" id="PF12833">
    <property type="entry name" value="HTH_18"/>
    <property type="match status" value="1"/>
</dbReference>
<dbReference type="Proteomes" id="UP000031670">
    <property type="component" value="Unassembled WGS sequence"/>
</dbReference>
<dbReference type="PANTHER" id="PTHR43280:SF32">
    <property type="entry name" value="TRANSCRIPTIONAL REGULATORY PROTEIN"/>
    <property type="match status" value="1"/>
</dbReference>
<dbReference type="GO" id="GO:0003700">
    <property type="term" value="F:DNA-binding transcription factor activity"/>
    <property type="evidence" value="ECO:0007669"/>
    <property type="project" value="InterPro"/>
</dbReference>
<keyword evidence="3" id="KW-0804">Transcription</keyword>
<dbReference type="PANTHER" id="PTHR43280">
    <property type="entry name" value="ARAC-FAMILY TRANSCRIPTIONAL REGULATOR"/>
    <property type="match status" value="1"/>
</dbReference>
<dbReference type="EMBL" id="BBSA01000002">
    <property type="protein sequence ID" value="GAM60847.1"/>
    <property type="molecule type" value="Genomic_DNA"/>
</dbReference>
<evidence type="ECO:0000259" key="4">
    <source>
        <dbReference type="PROSITE" id="PS01124"/>
    </source>
</evidence>
<dbReference type="InterPro" id="IPR009057">
    <property type="entry name" value="Homeodomain-like_sf"/>
</dbReference>
<feature type="domain" description="HTH araC/xylS-type" evidence="4">
    <location>
        <begin position="177"/>
        <end position="275"/>
    </location>
</feature>
<keyword evidence="1" id="KW-0805">Transcription regulation</keyword>
<evidence type="ECO:0000256" key="1">
    <source>
        <dbReference type="ARBA" id="ARBA00023015"/>
    </source>
</evidence>
<reference evidence="5 6" key="1">
    <citation type="submission" date="2015-01" db="EMBL/GenBank/DDBJ databases">
        <title>Vibrio sp. C5 JCM 19232 whole genome shotgun sequence.</title>
        <authorList>
            <person name="Sawabe T."/>
            <person name="Meirelles P."/>
            <person name="Feng G."/>
            <person name="Sayaka M."/>
            <person name="Hattori M."/>
            <person name="Ohkuma M."/>
        </authorList>
    </citation>
    <scope>NUCLEOTIDE SEQUENCE [LARGE SCALE GENOMIC DNA]</scope>
    <source>
        <strain evidence="5 6">JCM19232</strain>
    </source>
</reference>
<dbReference type="InterPro" id="IPR037923">
    <property type="entry name" value="HTH-like"/>
</dbReference>
<evidence type="ECO:0000313" key="5">
    <source>
        <dbReference type="EMBL" id="GAM60847.1"/>
    </source>
</evidence>
<protein>
    <submittedName>
        <fullName evidence="5">Transcriptional regulator</fullName>
    </submittedName>
</protein>
<dbReference type="PROSITE" id="PS01124">
    <property type="entry name" value="HTH_ARAC_FAMILY_2"/>
    <property type="match status" value="1"/>
</dbReference>
<dbReference type="SUPFAM" id="SSF51215">
    <property type="entry name" value="Regulatory protein AraC"/>
    <property type="match status" value="1"/>
</dbReference>
<comment type="caution">
    <text evidence="5">The sequence shown here is derived from an EMBL/GenBank/DDBJ whole genome shotgun (WGS) entry which is preliminary data.</text>
</comment>
<evidence type="ECO:0000256" key="2">
    <source>
        <dbReference type="ARBA" id="ARBA00023125"/>
    </source>
</evidence>
<gene>
    <name evidence="5" type="ORF">JCM19232_3789</name>
</gene>
<organism evidence="5 6">
    <name type="scientific">Vibrio ishigakensis</name>
    <dbReference type="NCBI Taxonomy" id="1481914"/>
    <lineage>
        <taxon>Bacteria</taxon>
        <taxon>Pseudomonadati</taxon>
        <taxon>Pseudomonadota</taxon>
        <taxon>Gammaproteobacteria</taxon>
        <taxon>Vibrionales</taxon>
        <taxon>Vibrionaceae</taxon>
        <taxon>Vibrio</taxon>
    </lineage>
</organism>
<proteinExistence type="predicted"/>
<evidence type="ECO:0000256" key="3">
    <source>
        <dbReference type="ARBA" id="ARBA00023163"/>
    </source>
</evidence>
<accession>A0A0B8P8G8</accession>
<dbReference type="SMART" id="SM00342">
    <property type="entry name" value="HTH_ARAC"/>
    <property type="match status" value="1"/>
</dbReference>
<keyword evidence="2" id="KW-0238">DNA-binding</keyword>
<sequence>MKHLIKHVHLSKGKPCKAKEIHEEADEAFLEPHRHEYWEILWCLDDSGSQSIDFVEYENKNHRFFTIAPGQVHNSAYMGKDVRLLVFSPGFLMANPRNVQLVESVFATHDNRVPYLDCDLKQSTYLESIFGMIKEECEREEPDWDLVESLIISFLRYIVRFSIPSQGVGEERDARVSKLVALIEDNYKLEKKSQYYADALALTSKRLNELCKAERGKTVTQLIHDRVILEANRNLIFSNKTIKTIAFELGFEDPSYFSRFYRGQMQETPAEFRERCADSAIQ</sequence>
<dbReference type="SUPFAM" id="SSF46689">
    <property type="entry name" value="Homeodomain-like"/>
    <property type="match status" value="1"/>
</dbReference>